<evidence type="ECO:0000313" key="15">
    <source>
        <dbReference type="Proteomes" id="UP000002499"/>
    </source>
</evidence>
<dbReference type="OrthoDB" id="347657at2759"/>
<dbReference type="HOGENOM" id="CLU_000288_44_3_1"/>
<dbReference type="Gene3D" id="1.10.245.10">
    <property type="entry name" value="SWIB/MDM2 domain"/>
    <property type="match status" value="1"/>
</dbReference>
<dbReference type="GO" id="GO:0005524">
    <property type="term" value="F:ATP binding"/>
    <property type="evidence" value="ECO:0007669"/>
    <property type="project" value="UniProtKB-UniRule"/>
</dbReference>
<comment type="similarity">
    <text evidence="1">Belongs to the protein kinase superfamily. AGC Ser/Thr protein kinase family. PDPK1 subfamily.</text>
</comment>
<accession>E9EFV2</accession>
<dbReference type="FunFam" id="1.10.510.10:FF:000163">
    <property type="entry name" value="3-phosphoinositide-dependent protein kinase 1"/>
    <property type="match status" value="1"/>
</dbReference>
<keyword evidence="7 10" id="KW-0067">ATP-binding</keyword>
<dbReference type="InterPro" id="IPR036885">
    <property type="entry name" value="SWIB_MDM2_dom_sf"/>
</dbReference>
<feature type="compositionally biased region" description="Polar residues" evidence="11">
    <location>
        <begin position="949"/>
        <end position="961"/>
    </location>
</feature>
<dbReference type="Gene3D" id="1.10.510.10">
    <property type="entry name" value="Transferase(Phosphotransferase) domain 1"/>
    <property type="match status" value="1"/>
</dbReference>
<dbReference type="InterPro" id="IPR003121">
    <property type="entry name" value="SWIB_MDM2_domain"/>
</dbReference>
<dbReference type="EMBL" id="GL698586">
    <property type="protein sequence ID" value="EFY85185.1"/>
    <property type="molecule type" value="Genomic_DNA"/>
</dbReference>
<dbReference type="eggNOG" id="KOG0592">
    <property type="taxonomic scope" value="Eukaryota"/>
</dbReference>
<feature type="region of interest" description="Disordered" evidence="11">
    <location>
        <begin position="16"/>
        <end position="60"/>
    </location>
</feature>
<evidence type="ECO:0000256" key="10">
    <source>
        <dbReference type="PROSITE-ProRule" id="PRU10141"/>
    </source>
</evidence>
<dbReference type="AlphaFoldDB" id="E9EFV2"/>
<sequence length="1212" mass="135657">MNGDLSLSRALGGLRIANPDEASNGALPDSGPNAHEPNLRTSSTNTADHDTDTMQTVPEEYSRLKQKEQAIEVGRPSSSISTPFLGVDDPSAGASARDASLLDNQRITPPIQKEQTQILSGHGVPMRESSRSLGNLFSTSPSSGLSRVATDQVSSNQSSEDWKDRGAAVGIRREVDSTGRMIVRQIKKGVRDFSFGRILGEGSYSTVYLATDRQTLKEYAIKVLEKRHIIKEKKIKYVNIEKNTLNRLTEHPGIVRLYYTFQDETSLYYVLDLCNGGELLGVLKKTGTFDVDCVRFYGAQILDAIDYMHSRGVIHRDLKPENVLLDDQMHVKITDFGTAKLLSDPQESKDTGSVNRSEIQGRPLRDVEEDRRAASFVGTAEYVSPELLTHKSAGKASDLWAFGCIIYQLFAGRPPFKAGSEYLTFQKIVNLEYDFPPGFPIPARDLVERCLVLDPARRLTIEHIKNHEFFDGQQFGKGLWRTKAPRLRPIHRKGSDEGHKKLSRFFGGSTTKKRQRLVMVTSSGRIVLAPAGGEEKRAKQELSLLASDSSWRTQRDAKGQLVWCVDTAGYHYTFEESKPAINSDEERPSAQEWVECLEKAKDMALSQSANAQRDDGPFGDISSAVSSPSSTLGSRAQHPDSHTAHDRGGRNHLSPRNSAGVSFLPQGWEVSLTHDYMLQVERSNIRSSHHLVIHQPDVTMQPQYRNYAQQVPQRSPHAANQRRGGIGPMMSSGPHPSVPLTQAQIAQQQQVQAHAHELARRRSRKPTDKNIPEGVEDSIVDQEAVQRYKALRDVERTLDATITRKRLDVSEACSRNNNKLFKTLRIWISNTVEDQSWQGVGLNADTFDFTSNMEASFRVKIEGRLLDDDEHANWQPGVGAGKTTSNALSYKREMADKSQENQTSSTASTTYATYRFSHFFKSLSVDFDSSRFRNGGGGQNVEWKKPESTSKTQSGSNTASASDFDELTFKRNGDENVNIMINLYRHESPERYQLSPELAEVVDMSEATQQEAVAALWEYIRFWNLQEDEEKRNFRCDELLKKVVGRGDIGYIPMLNEYVTQHLRPLPPVSLPYTIRVDEDFHKDPYATVYDVQVLVDDPLRNTLQPLINNSQYASMLKDVTVLDDQLARLIQAIAVSKAKHSFFSSLSEDPATFVKSWLSSQRRDLEVILGDATKGGGDALAADEWRRGGGNSVWATQNARESVNVLLSRQR</sequence>
<dbReference type="Pfam" id="PF00069">
    <property type="entry name" value="Pkinase"/>
    <property type="match status" value="1"/>
</dbReference>
<keyword evidence="4" id="KW-0808">Transferase</keyword>
<dbReference type="FunFam" id="3.30.200.20:FF:000128">
    <property type="entry name" value="Serine/threonine-protein kinase ksg1"/>
    <property type="match status" value="1"/>
</dbReference>
<keyword evidence="3" id="KW-0723">Serine/threonine-protein kinase</keyword>
<dbReference type="PROSITE" id="PS00108">
    <property type="entry name" value="PROTEIN_KINASE_ST"/>
    <property type="match status" value="1"/>
</dbReference>
<evidence type="ECO:0000256" key="3">
    <source>
        <dbReference type="ARBA" id="ARBA00022527"/>
    </source>
</evidence>
<dbReference type="Proteomes" id="UP000002499">
    <property type="component" value="Unassembled WGS sequence"/>
</dbReference>
<dbReference type="SMART" id="SM00151">
    <property type="entry name" value="SWIB"/>
    <property type="match status" value="1"/>
</dbReference>
<evidence type="ECO:0000259" key="12">
    <source>
        <dbReference type="PROSITE" id="PS50011"/>
    </source>
</evidence>
<dbReference type="SUPFAM" id="SSF47592">
    <property type="entry name" value="SWIB/MDM2 domain"/>
    <property type="match status" value="1"/>
</dbReference>
<dbReference type="PANTHER" id="PTHR24356">
    <property type="entry name" value="SERINE/THREONINE-PROTEIN KINASE"/>
    <property type="match status" value="1"/>
</dbReference>
<keyword evidence="6 14" id="KW-0418">Kinase</keyword>
<feature type="compositionally biased region" description="Polar residues" evidence="11">
    <location>
        <begin position="623"/>
        <end position="634"/>
    </location>
</feature>
<dbReference type="KEGG" id="maw:19253061"/>
<feature type="domain" description="DM2" evidence="13">
    <location>
        <begin position="987"/>
        <end position="1065"/>
    </location>
</feature>
<keyword evidence="5 10" id="KW-0547">Nucleotide-binding</keyword>
<feature type="compositionally biased region" description="Polar residues" evidence="11">
    <location>
        <begin position="131"/>
        <end position="159"/>
    </location>
</feature>
<evidence type="ECO:0000256" key="5">
    <source>
        <dbReference type="ARBA" id="ARBA00022741"/>
    </source>
</evidence>
<dbReference type="PROSITE" id="PS50011">
    <property type="entry name" value="PROTEIN_KINASE_DOM"/>
    <property type="match status" value="1"/>
</dbReference>
<dbReference type="PROSITE" id="PS51925">
    <property type="entry name" value="SWIB_MDM2"/>
    <property type="match status" value="1"/>
</dbReference>
<dbReference type="InterPro" id="IPR050236">
    <property type="entry name" value="Ser_Thr_kinase_AGC"/>
</dbReference>
<feature type="region of interest" description="Disordered" evidence="11">
    <location>
        <begin position="937"/>
        <end position="963"/>
    </location>
</feature>
<keyword evidence="15" id="KW-1185">Reference proteome</keyword>
<dbReference type="GO" id="GO:0035556">
    <property type="term" value="P:intracellular signal transduction"/>
    <property type="evidence" value="ECO:0007669"/>
    <property type="project" value="TreeGrafter"/>
</dbReference>
<dbReference type="SUPFAM" id="SSF56112">
    <property type="entry name" value="Protein kinase-like (PK-like)"/>
    <property type="match status" value="1"/>
</dbReference>
<dbReference type="SMART" id="SM00220">
    <property type="entry name" value="S_TKc"/>
    <property type="match status" value="1"/>
</dbReference>
<feature type="compositionally biased region" description="Basic and acidic residues" evidence="11">
    <location>
        <begin position="637"/>
        <end position="649"/>
    </location>
</feature>
<dbReference type="InterPro" id="IPR011009">
    <property type="entry name" value="Kinase-like_dom_sf"/>
</dbReference>
<evidence type="ECO:0000256" key="1">
    <source>
        <dbReference type="ARBA" id="ARBA00010006"/>
    </source>
</evidence>
<feature type="region of interest" description="Disordered" evidence="11">
    <location>
        <begin position="605"/>
        <end position="658"/>
    </location>
</feature>
<dbReference type="PROSITE" id="PS00107">
    <property type="entry name" value="PROTEIN_KINASE_ATP"/>
    <property type="match status" value="1"/>
</dbReference>
<dbReference type="PANTHER" id="PTHR24356:SF163">
    <property type="entry name" value="3-PHOSPHOINOSITIDE-DEPENDENT PROTEIN KINASE 1-RELATED"/>
    <property type="match status" value="1"/>
</dbReference>
<feature type="binding site" evidence="10">
    <location>
        <position position="222"/>
    </location>
    <ligand>
        <name>ATP</name>
        <dbReference type="ChEBI" id="CHEBI:30616"/>
    </ligand>
</feature>
<dbReference type="InterPro" id="IPR039046">
    <property type="entry name" value="PDPK1"/>
</dbReference>
<evidence type="ECO:0000259" key="13">
    <source>
        <dbReference type="PROSITE" id="PS51925"/>
    </source>
</evidence>
<dbReference type="Gene3D" id="3.30.200.20">
    <property type="entry name" value="Phosphorylase Kinase, domain 1"/>
    <property type="match status" value="1"/>
</dbReference>
<evidence type="ECO:0000256" key="8">
    <source>
        <dbReference type="ARBA" id="ARBA00047899"/>
    </source>
</evidence>
<evidence type="ECO:0000256" key="7">
    <source>
        <dbReference type="ARBA" id="ARBA00022840"/>
    </source>
</evidence>
<gene>
    <name evidence="14" type="ORF">MAC_08750</name>
</gene>
<dbReference type="InParanoid" id="E9EFV2"/>
<feature type="compositionally biased region" description="Basic and acidic residues" evidence="11">
    <location>
        <begin position="754"/>
        <end position="771"/>
    </location>
</feature>
<dbReference type="CDD" id="cd05581">
    <property type="entry name" value="STKc_PDK1"/>
    <property type="match status" value="1"/>
</dbReference>
<dbReference type="GO" id="GO:0004674">
    <property type="term" value="F:protein serine/threonine kinase activity"/>
    <property type="evidence" value="ECO:0007669"/>
    <property type="project" value="UniProtKB-KW"/>
</dbReference>
<dbReference type="OMA" id="DDEHANW"/>
<organism evidence="15">
    <name type="scientific">Metarhizium acridum (strain CQMa 102)</name>
    <dbReference type="NCBI Taxonomy" id="655827"/>
    <lineage>
        <taxon>Eukaryota</taxon>
        <taxon>Fungi</taxon>
        <taxon>Dikarya</taxon>
        <taxon>Ascomycota</taxon>
        <taxon>Pezizomycotina</taxon>
        <taxon>Sordariomycetes</taxon>
        <taxon>Hypocreomycetidae</taxon>
        <taxon>Hypocreales</taxon>
        <taxon>Clavicipitaceae</taxon>
        <taxon>Metarhizium</taxon>
    </lineage>
</organism>
<evidence type="ECO:0000256" key="11">
    <source>
        <dbReference type="SAM" id="MobiDB-lite"/>
    </source>
</evidence>
<dbReference type="InterPro" id="IPR019835">
    <property type="entry name" value="SWIB_domain"/>
</dbReference>
<dbReference type="EC" id="2.7.11.1" evidence="2"/>
<proteinExistence type="inferred from homology"/>
<feature type="domain" description="Protein kinase" evidence="12">
    <location>
        <begin position="193"/>
        <end position="470"/>
    </location>
</feature>
<dbReference type="InterPro" id="IPR017441">
    <property type="entry name" value="Protein_kinase_ATP_BS"/>
</dbReference>
<dbReference type="InterPro" id="IPR008271">
    <property type="entry name" value="Ser/Thr_kinase_AS"/>
</dbReference>
<dbReference type="eggNOG" id="KOG2570">
    <property type="taxonomic scope" value="Eukaryota"/>
</dbReference>
<evidence type="ECO:0000313" key="14">
    <source>
        <dbReference type="EMBL" id="EFY85185.1"/>
    </source>
</evidence>
<comment type="catalytic activity">
    <reaction evidence="9">
        <text>L-seryl-[protein] + ATP = O-phospho-L-seryl-[protein] + ADP + H(+)</text>
        <dbReference type="Rhea" id="RHEA:17989"/>
        <dbReference type="Rhea" id="RHEA-COMP:9863"/>
        <dbReference type="Rhea" id="RHEA-COMP:11604"/>
        <dbReference type="ChEBI" id="CHEBI:15378"/>
        <dbReference type="ChEBI" id="CHEBI:29999"/>
        <dbReference type="ChEBI" id="CHEBI:30616"/>
        <dbReference type="ChEBI" id="CHEBI:83421"/>
        <dbReference type="ChEBI" id="CHEBI:456216"/>
        <dbReference type="EC" id="2.7.11.1"/>
    </reaction>
</comment>
<evidence type="ECO:0000256" key="9">
    <source>
        <dbReference type="ARBA" id="ARBA00048679"/>
    </source>
</evidence>
<name>E9EFV2_METAQ</name>
<dbReference type="InterPro" id="IPR000719">
    <property type="entry name" value="Prot_kinase_dom"/>
</dbReference>
<evidence type="ECO:0000256" key="4">
    <source>
        <dbReference type="ARBA" id="ARBA00022679"/>
    </source>
</evidence>
<feature type="region of interest" description="Disordered" evidence="11">
    <location>
        <begin position="124"/>
        <end position="165"/>
    </location>
</feature>
<comment type="catalytic activity">
    <reaction evidence="8">
        <text>L-threonyl-[protein] + ATP = O-phospho-L-threonyl-[protein] + ADP + H(+)</text>
        <dbReference type="Rhea" id="RHEA:46608"/>
        <dbReference type="Rhea" id="RHEA-COMP:11060"/>
        <dbReference type="Rhea" id="RHEA-COMP:11605"/>
        <dbReference type="ChEBI" id="CHEBI:15378"/>
        <dbReference type="ChEBI" id="CHEBI:30013"/>
        <dbReference type="ChEBI" id="CHEBI:30616"/>
        <dbReference type="ChEBI" id="CHEBI:61977"/>
        <dbReference type="ChEBI" id="CHEBI:456216"/>
        <dbReference type="EC" id="2.7.11.1"/>
    </reaction>
</comment>
<reference evidence="14 15" key="1">
    <citation type="journal article" date="2011" name="PLoS Genet.">
        <title>Genome sequencing and comparative transcriptomics of the model entomopathogenic fungi Metarhizium anisopliae and M. acridum.</title>
        <authorList>
            <person name="Gao Q."/>
            <person name="Jin K."/>
            <person name="Ying S.H."/>
            <person name="Zhang Y."/>
            <person name="Xiao G."/>
            <person name="Shang Y."/>
            <person name="Duan Z."/>
            <person name="Hu X."/>
            <person name="Xie X.Q."/>
            <person name="Zhou G."/>
            <person name="Peng G."/>
            <person name="Luo Z."/>
            <person name="Huang W."/>
            <person name="Wang B."/>
            <person name="Fang W."/>
            <person name="Wang S."/>
            <person name="Zhong Y."/>
            <person name="Ma L.J."/>
            <person name="St Leger R.J."/>
            <person name="Zhao G.P."/>
            <person name="Pei Y."/>
            <person name="Feng M.G."/>
            <person name="Xia Y."/>
            <person name="Wang C."/>
        </authorList>
    </citation>
    <scope>NUCLEOTIDE SEQUENCE [LARGE SCALE GENOMIC DNA]</scope>
    <source>
        <strain evidence="14 15">CQMa 102</strain>
    </source>
</reference>
<dbReference type="STRING" id="655827.E9EFV2"/>
<dbReference type="GeneID" id="19253061"/>
<feature type="region of interest" description="Disordered" evidence="11">
    <location>
        <begin position="743"/>
        <end position="774"/>
    </location>
</feature>
<dbReference type="CDD" id="cd10568">
    <property type="entry name" value="SWIB_like"/>
    <property type="match status" value="1"/>
</dbReference>
<feature type="compositionally biased region" description="Low complexity" evidence="11">
    <location>
        <begin position="743"/>
        <end position="753"/>
    </location>
</feature>
<evidence type="ECO:0000256" key="2">
    <source>
        <dbReference type="ARBA" id="ARBA00012513"/>
    </source>
</evidence>
<dbReference type="Pfam" id="PF02201">
    <property type="entry name" value="SWIB"/>
    <property type="match status" value="1"/>
</dbReference>
<protein>
    <recommendedName>
        <fullName evidence="2">non-specific serine/threonine protein kinase</fullName>
        <ecNumber evidence="2">2.7.11.1</ecNumber>
    </recommendedName>
</protein>
<evidence type="ECO:0000256" key="6">
    <source>
        <dbReference type="ARBA" id="ARBA00022777"/>
    </source>
</evidence>